<dbReference type="GO" id="GO:0005680">
    <property type="term" value="C:anaphase-promoting complex"/>
    <property type="evidence" value="ECO:0007669"/>
    <property type="project" value="EnsemblFungi"/>
</dbReference>
<dbReference type="InterPro" id="IPR019734">
    <property type="entry name" value="TPR_rpt"/>
</dbReference>
<dbReference type="Pfam" id="PF13432">
    <property type="entry name" value="TPR_16"/>
    <property type="match status" value="1"/>
</dbReference>
<dbReference type="GO" id="GO:0031145">
    <property type="term" value="P:anaphase-promoting complex-dependent catabolic process"/>
    <property type="evidence" value="ECO:0007669"/>
    <property type="project" value="EnsemblFungi"/>
</dbReference>
<feature type="repeat" description="TPR" evidence="7">
    <location>
        <begin position="460"/>
        <end position="493"/>
    </location>
</feature>
<dbReference type="GO" id="GO:0005721">
    <property type="term" value="C:pericentric heterochromatin"/>
    <property type="evidence" value="ECO:0007669"/>
    <property type="project" value="EnsemblFungi"/>
</dbReference>
<dbReference type="PANTHER" id="PTHR12558">
    <property type="entry name" value="CELL DIVISION CYCLE 16,23,27"/>
    <property type="match status" value="1"/>
</dbReference>
<dbReference type="PANTHER" id="PTHR12558:SF9">
    <property type="entry name" value="CELL DIVISION CYCLE PROTEIN 16 HOMOLOG"/>
    <property type="match status" value="1"/>
</dbReference>
<keyword evidence="6" id="KW-0131">Cell cycle</keyword>
<evidence type="ECO:0000256" key="6">
    <source>
        <dbReference type="ARBA" id="ARBA00023306"/>
    </source>
</evidence>
<organism evidence="9 10">
    <name type="scientific">Hirsutella minnesotensis 3608</name>
    <dbReference type="NCBI Taxonomy" id="1043627"/>
    <lineage>
        <taxon>Eukaryota</taxon>
        <taxon>Fungi</taxon>
        <taxon>Dikarya</taxon>
        <taxon>Ascomycota</taxon>
        <taxon>Pezizomycotina</taxon>
        <taxon>Sordariomycetes</taxon>
        <taxon>Hypocreomycetidae</taxon>
        <taxon>Hypocreales</taxon>
        <taxon>Ophiocordycipitaceae</taxon>
        <taxon>Hirsutella</taxon>
    </lineage>
</organism>
<proteinExistence type="predicted"/>
<dbReference type="GO" id="GO:0051301">
    <property type="term" value="P:cell division"/>
    <property type="evidence" value="ECO:0007669"/>
    <property type="project" value="UniProtKB-KW"/>
</dbReference>
<dbReference type="SMART" id="SM00028">
    <property type="entry name" value="TPR"/>
    <property type="match status" value="9"/>
</dbReference>
<keyword evidence="3" id="KW-0498">Mitosis</keyword>
<feature type="repeat" description="TPR" evidence="7">
    <location>
        <begin position="494"/>
        <end position="527"/>
    </location>
</feature>
<dbReference type="Pfam" id="PF13181">
    <property type="entry name" value="TPR_8"/>
    <property type="match status" value="1"/>
</dbReference>
<evidence type="ECO:0000313" key="10">
    <source>
        <dbReference type="Proteomes" id="UP000054481"/>
    </source>
</evidence>
<dbReference type="PROSITE" id="PS50005">
    <property type="entry name" value="TPR"/>
    <property type="match status" value="2"/>
</dbReference>
<dbReference type="SUPFAM" id="SSF48452">
    <property type="entry name" value="TPR-like"/>
    <property type="match status" value="2"/>
</dbReference>
<sequence length="610" mass="69125">MEKFLRDWRQDALNKAQYESAIFIGDKLLALTNDDQDAFWLAQVHFATGNYTRAQSFLAKQDLISRNPSCRYLAGHCLIKQNRFEEALSVLGERNPTHLISNGSSNKRKSQPRQGRSRYHDADGDEDEAANRRFEAAMCFLRGICYAKQNAFDRAKECYKDAVRIDVQCFEAFQQLMKNSLLSPDEEWQFLESLDFDSVTVSGDVSSSQEAADFTKMLYTTRLSKYRNPAAFETAYDSLSTHYHLAANPDLQLARADLLYTQCRYRDALAITSAILQEDKYNFAIYPVHLACLYELKMKNLLFLVAHDLADTHPEEPCTWLAVGIYYFAIDKIAEARRYFSKASMMDAHFGPAWIGFAHTFAAEGEHDQAISAYSTAARLFMGTHLPQIFLGMQNHALNNMTLAEEFLKTAYGLCRTDPLLLNEMGIVKYHQDKPKEAVQYFSAALKIADEIDSEPSAWLSARTNLGHAFRRLRHFNRALAEFDEVLRLGGKDAAIFSAKGLILMEQNRPEEAVSVLHQALALSPQDGIATELLNKALEESALMDDTPDDGFDDMAAFERQLEQRKVEATQRINGVDGGINKGKGRLDRRRGPIDEEEKGESMMEMTDDE</sequence>
<keyword evidence="1" id="KW-0132">Cell division</keyword>
<evidence type="ECO:0000256" key="1">
    <source>
        <dbReference type="ARBA" id="ARBA00022618"/>
    </source>
</evidence>
<evidence type="ECO:0000256" key="4">
    <source>
        <dbReference type="ARBA" id="ARBA00022786"/>
    </source>
</evidence>
<feature type="region of interest" description="Disordered" evidence="8">
    <location>
        <begin position="571"/>
        <end position="610"/>
    </location>
</feature>
<keyword evidence="2" id="KW-0677">Repeat</keyword>
<dbReference type="AlphaFoldDB" id="A0A0F7ZXH4"/>
<evidence type="ECO:0000313" key="9">
    <source>
        <dbReference type="EMBL" id="KJZ70727.1"/>
    </source>
</evidence>
<gene>
    <name evidence="9" type="ORF">HIM_09860</name>
</gene>
<evidence type="ECO:0000256" key="5">
    <source>
        <dbReference type="ARBA" id="ARBA00022803"/>
    </source>
</evidence>
<dbReference type="Proteomes" id="UP000054481">
    <property type="component" value="Unassembled WGS sequence"/>
</dbReference>
<evidence type="ECO:0000256" key="2">
    <source>
        <dbReference type="ARBA" id="ARBA00022737"/>
    </source>
</evidence>
<reference evidence="9 10" key="1">
    <citation type="journal article" date="2014" name="Genome Biol. Evol.">
        <title>Comparative genomics and transcriptomics analyses reveal divergent lifestyle features of nematode endoparasitic fungus Hirsutella minnesotensis.</title>
        <authorList>
            <person name="Lai Y."/>
            <person name="Liu K."/>
            <person name="Zhang X."/>
            <person name="Zhang X."/>
            <person name="Li K."/>
            <person name="Wang N."/>
            <person name="Shu C."/>
            <person name="Wu Y."/>
            <person name="Wang C."/>
            <person name="Bushley K.E."/>
            <person name="Xiang M."/>
            <person name="Liu X."/>
        </authorList>
    </citation>
    <scope>NUCLEOTIDE SEQUENCE [LARGE SCALE GENOMIC DNA]</scope>
    <source>
        <strain evidence="9 10">3608</strain>
    </source>
</reference>
<name>A0A0F7ZXH4_9HYPO</name>
<protein>
    <recommendedName>
        <fullName evidence="11">Anaphase-promoting complex subunit cut9</fullName>
    </recommendedName>
</protein>
<evidence type="ECO:0000256" key="7">
    <source>
        <dbReference type="PROSITE-ProRule" id="PRU00339"/>
    </source>
</evidence>
<feature type="region of interest" description="Disordered" evidence="8">
    <location>
        <begin position="96"/>
        <end position="126"/>
    </location>
</feature>
<evidence type="ECO:0008006" key="11">
    <source>
        <dbReference type="Google" id="ProtNLM"/>
    </source>
</evidence>
<dbReference type="OrthoDB" id="10006270at2759"/>
<evidence type="ECO:0000256" key="3">
    <source>
        <dbReference type="ARBA" id="ARBA00022776"/>
    </source>
</evidence>
<dbReference type="GO" id="GO:0016567">
    <property type="term" value="P:protein ubiquitination"/>
    <property type="evidence" value="ECO:0007669"/>
    <property type="project" value="TreeGrafter"/>
</dbReference>
<keyword evidence="10" id="KW-1185">Reference proteome</keyword>
<dbReference type="GO" id="GO:0005737">
    <property type="term" value="C:cytoplasm"/>
    <property type="evidence" value="ECO:0007669"/>
    <property type="project" value="TreeGrafter"/>
</dbReference>
<dbReference type="Gene3D" id="1.25.40.10">
    <property type="entry name" value="Tetratricopeptide repeat domain"/>
    <property type="match status" value="1"/>
</dbReference>
<dbReference type="Pfam" id="PF12895">
    <property type="entry name" value="ANAPC3"/>
    <property type="match status" value="1"/>
</dbReference>
<keyword evidence="4" id="KW-0833">Ubl conjugation pathway</keyword>
<dbReference type="EMBL" id="KQ030609">
    <property type="protein sequence ID" value="KJZ70727.1"/>
    <property type="molecule type" value="Genomic_DNA"/>
</dbReference>
<accession>A0A0F7ZXH4</accession>
<keyword evidence="5 7" id="KW-0802">TPR repeat</keyword>
<dbReference type="GO" id="GO:0045842">
    <property type="term" value="P:positive regulation of mitotic metaphase/anaphase transition"/>
    <property type="evidence" value="ECO:0007669"/>
    <property type="project" value="TreeGrafter"/>
</dbReference>
<dbReference type="InterPro" id="IPR011990">
    <property type="entry name" value="TPR-like_helical_dom_sf"/>
</dbReference>
<evidence type="ECO:0000256" key="8">
    <source>
        <dbReference type="SAM" id="MobiDB-lite"/>
    </source>
</evidence>
<feature type="compositionally biased region" description="Basic residues" evidence="8">
    <location>
        <begin position="106"/>
        <end position="117"/>
    </location>
</feature>